<name>A0A1G7JC42_9RHOB</name>
<accession>A0A1G7JC42</accession>
<dbReference type="Gene3D" id="3.40.630.30">
    <property type="match status" value="1"/>
</dbReference>
<gene>
    <name evidence="2" type="ORF">SAMN04488117_10327</name>
</gene>
<proteinExistence type="predicted"/>
<dbReference type="CDD" id="cd04301">
    <property type="entry name" value="NAT_SF"/>
    <property type="match status" value="1"/>
</dbReference>
<organism evidence="2 3">
    <name type="scientific">Celeribacter baekdonensis</name>
    <dbReference type="NCBI Taxonomy" id="875171"/>
    <lineage>
        <taxon>Bacteria</taxon>
        <taxon>Pseudomonadati</taxon>
        <taxon>Pseudomonadota</taxon>
        <taxon>Alphaproteobacteria</taxon>
        <taxon>Rhodobacterales</taxon>
        <taxon>Roseobacteraceae</taxon>
        <taxon>Celeribacter</taxon>
    </lineage>
</organism>
<dbReference type="RefSeq" id="WP_074642615.1">
    <property type="nucleotide sequence ID" value="NZ_FNBL01000003.1"/>
</dbReference>
<reference evidence="2 3" key="1">
    <citation type="submission" date="2016-10" db="EMBL/GenBank/DDBJ databases">
        <authorList>
            <person name="de Groot N.N."/>
        </authorList>
    </citation>
    <scope>NUCLEOTIDE SEQUENCE [LARGE SCALE GENOMIC DNA]</scope>
    <source>
        <strain evidence="2 3">DSM 27375</strain>
    </source>
</reference>
<dbReference type="SUPFAM" id="SSF55729">
    <property type="entry name" value="Acyl-CoA N-acyltransferases (Nat)"/>
    <property type="match status" value="1"/>
</dbReference>
<dbReference type="GO" id="GO:0016747">
    <property type="term" value="F:acyltransferase activity, transferring groups other than amino-acyl groups"/>
    <property type="evidence" value="ECO:0007669"/>
    <property type="project" value="InterPro"/>
</dbReference>
<dbReference type="Pfam" id="PF00583">
    <property type="entry name" value="Acetyltransf_1"/>
    <property type="match status" value="1"/>
</dbReference>
<dbReference type="InterPro" id="IPR000182">
    <property type="entry name" value="GNAT_dom"/>
</dbReference>
<dbReference type="AlphaFoldDB" id="A0A1G7JC42"/>
<protein>
    <submittedName>
        <fullName evidence="2">Ribosomal-protein-alanine N-acetyltransferase</fullName>
    </submittedName>
</protein>
<dbReference type="PROSITE" id="PS51186">
    <property type="entry name" value="GNAT"/>
    <property type="match status" value="1"/>
</dbReference>
<dbReference type="InterPro" id="IPR016181">
    <property type="entry name" value="Acyl_CoA_acyltransferase"/>
</dbReference>
<evidence type="ECO:0000259" key="1">
    <source>
        <dbReference type="PROSITE" id="PS51186"/>
    </source>
</evidence>
<feature type="domain" description="N-acetyltransferase" evidence="1">
    <location>
        <begin position="1"/>
        <end position="138"/>
    </location>
</feature>
<dbReference type="Proteomes" id="UP000182284">
    <property type="component" value="Unassembled WGS sequence"/>
</dbReference>
<dbReference type="OrthoDB" id="9804026at2"/>
<sequence length="140" mass="15516">MSPEELATLHAVSFQTPRPWSVKDFAGLLSMRENFIITGDGPSFIMGRYAANEAEVLTLAVHPEARGLGLGRVMLRAYEKEAESRLALMSILEVAENNSVAISLYLSEGYSESGRRPRYYTTPENTKIDALVLSKPLKHT</sequence>
<dbReference type="EMBL" id="FNBL01000003">
    <property type="protein sequence ID" value="SDF22512.1"/>
    <property type="molecule type" value="Genomic_DNA"/>
</dbReference>
<evidence type="ECO:0000313" key="2">
    <source>
        <dbReference type="EMBL" id="SDF22512.1"/>
    </source>
</evidence>
<keyword evidence="2" id="KW-0808">Transferase</keyword>
<evidence type="ECO:0000313" key="3">
    <source>
        <dbReference type="Proteomes" id="UP000182284"/>
    </source>
</evidence>